<gene>
    <name evidence="2" type="ORF">CLHOM_04430</name>
</gene>
<dbReference type="EMBL" id="LHUR01000011">
    <property type="protein sequence ID" value="KOA20855.1"/>
    <property type="molecule type" value="Genomic_DNA"/>
</dbReference>
<proteinExistence type="predicted"/>
<evidence type="ECO:0000313" key="3">
    <source>
        <dbReference type="Proteomes" id="UP000037043"/>
    </source>
</evidence>
<dbReference type="RefSeq" id="WP_052220044.1">
    <property type="nucleotide sequence ID" value="NZ_LHUR01000011.1"/>
</dbReference>
<feature type="region of interest" description="Disordered" evidence="1">
    <location>
        <begin position="26"/>
        <end position="78"/>
    </location>
</feature>
<reference evidence="3" key="1">
    <citation type="submission" date="2015-08" db="EMBL/GenBank/DDBJ databases">
        <title>Genome sequence of the strict anaerobe Clostridium homopropionicum LuHBu1 (DSM 5847T).</title>
        <authorList>
            <person name="Poehlein A."/>
            <person name="Beck M."/>
            <person name="Schiel-Bengelsdorf B."/>
            <person name="Bengelsdorf F.R."/>
            <person name="Daniel R."/>
            <person name="Duerre P."/>
        </authorList>
    </citation>
    <scope>NUCLEOTIDE SEQUENCE [LARGE SCALE GENOMIC DNA]</scope>
    <source>
        <strain evidence="3">DSM 5847</strain>
    </source>
</reference>
<feature type="compositionally biased region" description="Low complexity" evidence="1">
    <location>
        <begin position="26"/>
        <end position="45"/>
    </location>
</feature>
<dbReference type="AlphaFoldDB" id="A0A0L6ZD09"/>
<organism evidence="2 3">
    <name type="scientific">Clostridium homopropionicum DSM 5847</name>
    <dbReference type="NCBI Taxonomy" id="1121318"/>
    <lineage>
        <taxon>Bacteria</taxon>
        <taxon>Bacillati</taxon>
        <taxon>Bacillota</taxon>
        <taxon>Clostridia</taxon>
        <taxon>Eubacteriales</taxon>
        <taxon>Clostridiaceae</taxon>
        <taxon>Clostridium</taxon>
    </lineage>
</organism>
<keyword evidence="3" id="KW-1185">Reference proteome</keyword>
<evidence type="ECO:0000313" key="2">
    <source>
        <dbReference type="EMBL" id="KOA20855.1"/>
    </source>
</evidence>
<comment type="caution">
    <text evidence="2">The sequence shown here is derived from an EMBL/GenBank/DDBJ whole genome shotgun (WGS) entry which is preliminary data.</text>
</comment>
<dbReference type="PATRIC" id="fig|1121318.3.peg.446"/>
<protein>
    <submittedName>
        <fullName evidence="2">Uncharacterized protein</fullName>
    </submittedName>
</protein>
<accession>A0A0L6ZD09</accession>
<feature type="compositionally biased region" description="Basic and acidic residues" evidence="1">
    <location>
        <begin position="67"/>
        <end position="78"/>
    </location>
</feature>
<dbReference type="Proteomes" id="UP000037043">
    <property type="component" value="Unassembled WGS sequence"/>
</dbReference>
<evidence type="ECO:0000256" key="1">
    <source>
        <dbReference type="SAM" id="MobiDB-lite"/>
    </source>
</evidence>
<name>A0A0L6ZD09_9CLOT</name>
<dbReference type="STRING" id="36844.SAMN04488501_104277"/>
<sequence>MRKKNSKALTEQQAQEQILNIINQQTQEKTQETTPAIIQTTPQQTEDNKKVQLQEQAPENAAGGKIVETKKPETNKKKQIEPSIQKMFDKMIAYMVDKGCSTKETPAYTGLKCGRHNIAEIYLQKKGIRLHVNSQSLSAENIDLCKVVPDTYGWTLDCIYKVTDQQTYDKAIEILEQGFVFRNKGIDING</sequence>